<dbReference type="Proteomes" id="UP000813461">
    <property type="component" value="Unassembled WGS sequence"/>
</dbReference>
<dbReference type="AlphaFoldDB" id="A0A8K0R0I0"/>
<name>A0A8K0R0I0_9PLEO</name>
<reference evidence="2" key="1">
    <citation type="journal article" date="2021" name="Nat. Commun.">
        <title>Genetic determinants of endophytism in the Arabidopsis root mycobiome.</title>
        <authorList>
            <person name="Mesny F."/>
            <person name="Miyauchi S."/>
            <person name="Thiergart T."/>
            <person name="Pickel B."/>
            <person name="Atanasova L."/>
            <person name="Karlsson M."/>
            <person name="Huettel B."/>
            <person name="Barry K.W."/>
            <person name="Haridas S."/>
            <person name="Chen C."/>
            <person name="Bauer D."/>
            <person name="Andreopoulos W."/>
            <person name="Pangilinan J."/>
            <person name="LaButti K."/>
            <person name="Riley R."/>
            <person name="Lipzen A."/>
            <person name="Clum A."/>
            <person name="Drula E."/>
            <person name="Henrissat B."/>
            <person name="Kohler A."/>
            <person name="Grigoriev I.V."/>
            <person name="Martin F.M."/>
            <person name="Hacquard S."/>
        </authorList>
    </citation>
    <scope>NUCLEOTIDE SEQUENCE</scope>
    <source>
        <strain evidence="2">MPI-SDFR-AT-0120</strain>
    </source>
</reference>
<evidence type="ECO:0000313" key="2">
    <source>
        <dbReference type="EMBL" id="KAH7083530.1"/>
    </source>
</evidence>
<evidence type="ECO:0000313" key="3">
    <source>
        <dbReference type="Proteomes" id="UP000813461"/>
    </source>
</evidence>
<comment type="caution">
    <text evidence="2">The sequence shown here is derived from an EMBL/GenBank/DDBJ whole genome shotgun (WGS) entry which is preliminary data.</text>
</comment>
<sequence length="246" mass="27614">MSIPFASPSRLRRRPPTTIMLTKNPQCMIAPLHLPASDLFRIFSQAQYVAQLLGLSCPRPTLGAANFLTDAQWQERTNALRCLQDIAISIRWVTGMETNGFLNQSPHGERQDAFPEPNDATASQKARNGLTEIDAIAFERLLTPNQPLTNTTDDCTCSITLMKDLDQWYETSCRDSSREQRPDELCKLAPDLTVKYHFLRSVLLHARLGNLEDARAACDASDEFLRALVVAWRSNYSLGTHHSLAL</sequence>
<evidence type="ECO:0000256" key="1">
    <source>
        <dbReference type="SAM" id="MobiDB-lite"/>
    </source>
</evidence>
<gene>
    <name evidence="2" type="ORF">FB567DRAFT_86551</name>
</gene>
<proteinExistence type="predicted"/>
<feature type="region of interest" description="Disordered" evidence="1">
    <location>
        <begin position="104"/>
        <end position="125"/>
    </location>
</feature>
<accession>A0A8K0R0I0</accession>
<dbReference type="EMBL" id="JAGMVJ010000013">
    <property type="protein sequence ID" value="KAH7083530.1"/>
    <property type="molecule type" value="Genomic_DNA"/>
</dbReference>
<keyword evidence="3" id="KW-1185">Reference proteome</keyword>
<protein>
    <submittedName>
        <fullName evidence="2">Uncharacterized protein</fullName>
    </submittedName>
</protein>
<organism evidence="2 3">
    <name type="scientific">Paraphoma chrysanthemicola</name>
    <dbReference type="NCBI Taxonomy" id="798071"/>
    <lineage>
        <taxon>Eukaryota</taxon>
        <taxon>Fungi</taxon>
        <taxon>Dikarya</taxon>
        <taxon>Ascomycota</taxon>
        <taxon>Pezizomycotina</taxon>
        <taxon>Dothideomycetes</taxon>
        <taxon>Pleosporomycetidae</taxon>
        <taxon>Pleosporales</taxon>
        <taxon>Pleosporineae</taxon>
        <taxon>Phaeosphaeriaceae</taxon>
        <taxon>Paraphoma</taxon>
    </lineage>
</organism>